<organism evidence="2 3">
    <name type="scientific">Nocardia ignorata</name>
    <dbReference type="NCBI Taxonomy" id="145285"/>
    <lineage>
        <taxon>Bacteria</taxon>
        <taxon>Bacillati</taxon>
        <taxon>Actinomycetota</taxon>
        <taxon>Actinomycetes</taxon>
        <taxon>Mycobacteriales</taxon>
        <taxon>Nocardiaceae</taxon>
        <taxon>Nocardia</taxon>
    </lineage>
</organism>
<sequence>MSIDLSAPARGSSVARAAGALIDKRSGGCHDHACMAYTTRAERDRAAVEWLLEGAALGQRLLAVTDDDDAGDRLRAAFAAADAGHELTHTSLGEVYDLSAPIDAEAQLAHFRGEVASALDAGFAGIRVFTDITALNLDPARRPGHVRWEHVADAFMAGGNPVAAMCAYDLTATGQDLGAVMAVHPLRHGPSRVPTTFGMYWRDGHRFLEGEIDQFGIPALIGALEVLPSEGADLDVSGLAFLSVRASAVLAGMDPSQRAHRSIRLANAHPVVERVWNVMDFDPRRLIERTDS</sequence>
<evidence type="ECO:0000259" key="1">
    <source>
        <dbReference type="Pfam" id="PF14417"/>
    </source>
</evidence>
<protein>
    <submittedName>
        <fullName evidence="2">DcmR-like sensory protein</fullName>
    </submittedName>
</protein>
<dbReference type="EMBL" id="SNXK01000007">
    <property type="protein sequence ID" value="TDP31876.1"/>
    <property type="molecule type" value="Genomic_DNA"/>
</dbReference>
<proteinExistence type="predicted"/>
<keyword evidence="3" id="KW-1185">Reference proteome</keyword>
<reference evidence="2 3" key="1">
    <citation type="submission" date="2019-03" db="EMBL/GenBank/DDBJ databases">
        <title>Genomic Encyclopedia of Type Strains, Phase IV (KMG-IV): sequencing the most valuable type-strain genomes for metagenomic binning, comparative biology and taxonomic classification.</title>
        <authorList>
            <person name="Goeker M."/>
        </authorList>
    </citation>
    <scope>NUCLEOTIDE SEQUENCE [LARGE SCALE GENOMIC DNA]</scope>
    <source>
        <strain evidence="2 3">DSM 44496</strain>
    </source>
</reference>
<dbReference type="RefSeq" id="WP_084476062.1">
    <property type="nucleotide sequence ID" value="NZ_SNXK01000007.1"/>
</dbReference>
<name>A0A4R6P3R8_NOCIG</name>
<comment type="caution">
    <text evidence="2">The sequence shown here is derived from an EMBL/GenBank/DDBJ whole genome shotgun (WGS) entry which is preliminary data.</text>
</comment>
<dbReference type="Proteomes" id="UP000295087">
    <property type="component" value="Unassembled WGS sequence"/>
</dbReference>
<feature type="domain" description="MEDS" evidence="1">
    <location>
        <begin position="31"/>
        <end position="185"/>
    </location>
</feature>
<evidence type="ECO:0000313" key="2">
    <source>
        <dbReference type="EMBL" id="TDP31876.1"/>
    </source>
</evidence>
<dbReference type="AlphaFoldDB" id="A0A4R6P3R8"/>
<dbReference type="InterPro" id="IPR036513">
    <property type="entry name" value="STAS_dom_sf"/>
</dbReference>
<evidence type="ECO:0000313" key="3">
    <source>
        <dbReference type="Proteomes" id="UP000295087"/>
    </source>
</evidence>
<accession>A0A4R6P3R8</accession>
<dbReference type="Pfam" id="PF14417">
    <property type="entry name" value="MEDS"/>
    <property type="match status" value="1"/>
</dbReference>
<dbReference type="Gene3D" id="3.30.750.24">
    <property type="entry name" value="STAS domain"/>
    <property type="match status" value="1"/>
</dbReference>
<dbReference type="InterPro" id="IPR025847">
    <property type="entry name" value="MEDS_domain"/>
</dbReference>
<gene>
    <name evidence="2" type="ORF">DFR75_107101</name>
</gene>